<name>A0ABR6KUG7_9BACT</name>
<evidence type="ECO:0000313" key="2">
    <source>
        <dbReference type="Proteomes" id="UP000533637"/>
    </source>
</evidence>
<dbReference type="InterPro" id="IPR021958">
    <property type="entry name" value="DUF3575"/>
</dbReference>
<organism evidence="1 2">
    <name type="scientific">Parabacteroides faecis</name>
    <dbReference type="NCBI Taxonomy" id="1217282"/>
    <lineage>
        <taxon>Bacteria</taxon>
        <taxon>Pseudomonadati</taxon>
        <taxon>Bacteroidota</taxon>
        <taxon>Bacteroidia</taxon>
        <taxon>Bacteroidales</taxon>
        <taxon>Tannerellaceae</taxon>
        <taxon>Parabacteroides</taxon>
    </lineage>
</organism>
<gene>
    <name evidence="1" type="ORF">GGQ57_005103</name>
</gene>
<reference evidence="1 2" key="1">
    <citation type="submission" date="2020-08" db="EMBL/GenBank/DDBJ databases">
        <title>Genomic Encyclopedia of Type Strains, Phase IV (KMG-IV): sequencing the most valuable type-strain genomes for metagenomic binning, comparative biology and taxonomic classification.</title>
        <authorList>
            <person name="Goeker M."/>
        </authorList>
    </citation>
    <scope>NUCLEOTIDE SEQUENCE [LARGE SCALE GENOMIC DNA]</scope>
    <source>
        <strain evidence="1 2">DSM 102983</strain>
    </source>
</reference>
<proteinExistence type="predicted"/>
<sequence>MILLLGMSFEVHASTSSTVSDTLPSRLLFYFENNSSLLLRDYYTNQDNLNKLDVMLADADFVSGVDSIVISGGASLSGSFQVNSRLSSERAVALRTDIRWKHPGVYNNRISILPAVFDWNILIDLIENDPLVPNRDEVLSILNSSAGDQMKVTLIKQLGGGSTDTYLNKNYAKYMRTATSVFFAHTEKPVEIQEPEIVVVQPEPVPAVVEEIVAAPEEVIAAPEKLPETTPVTLSPLPKTSRPLFALKTNLLFDVASALNLEVEVPIGQRWSVAAEWIFPWWLYEKKQYALEILNGNIEGRYWWGERSRRDQLTGWFTGVYAGGGYYDVEWKTKGYQGEFFSAGITGGFAHKIGRNLRMEYSLGIGYLTNKYREYTPQQCGVDGEWHLIKQGNGTSNWIGPTRAKVSLVWMINSGNNKK</sequence>
<comment type="caution">
    <text evidence="1">The sequence shown here is derived from an EMBL/GenBank/DDBJ whole genome shotgun (WGS) entry which is preliminary data.</text>
</comment>
<dbReference type="Pfam" id="PF12099">
    <property type="entry name" value="DUF3575"/>
    <property type="match status" value="1"/>
</dbReference>
<dbReference type="EMBL" id="JACHOC010000014">
    <property type="protein sequence ID" value="MBB4625156.1"/>
    <property type="molecule type" value="Genomic_DNA"/>
</dbReference>
<evidence type="ECO:0000313" key="1">
    <source>
        <dbReference type="EMBL" id="MBB4625156.1"/>
    </source>
</evidence>
<evidence type="ECO:0008006" key="3">
    <source>
        <dbReference type="Google" id="ProtNLM"/>
    </source>
</evidence>
<keyword evidence="2" id="KW-1185">Reference proteome</keyword>
<protein>
    <recommendedName>
        <fullName evidence="3">DUF3575 domain-containing protein</fullName>
    </recommendedName>
</protein>
<accession>A0ABR6KUG7</accession>
<dbReference type="Proteomes" id="UP000533637">
    <property type="component" value="Unassembled WGS sequence"/>
</dbReference>
<dbReference type="RefSeq" id="WP_129734852.1">
    <property type="nucleotide sequence ID" value="NZ_BMPB01000021.1"/>
</dbReference>